<dbReference type="Gene3D" id="2.170.130.10">
    <property type="entry name" value="TonB-dependent receptor, plug domain"/>
    <property type="match status" value="1"/>
</dbReference>
<keyword evidence="3 7" id="KW-1134">Transmembrane beta strand</keyword>
<name>A0A6I3LC44_9FLAO</name>
<dbReference type="RefSeq" id="WP_155091082.1">
    <property type="nucleotide sequence ID" value="NZ_CP102754.1"/>
</dbReference>
<evidence type="ECO:0000313" key="10">
    <source>
        <dbReference type="EMBL" id="MTG97029.1"/>
    </source>
</evidence>
<sequence length="1118" mass="125038">MKKLFLLFSLLTFSLTFAQEKRVITGFVADATDKLSLPGASIIVETQTVSNETAQKGIIESTSIGTMTDMDGNFKLEVPTNTKAIRVSYIGYESKLVNLTTKDSYTILLGSDTNMLSEVVVTGYQTIEKRKLTSSVAQIGMSDINQVGVASVDQMLTGQIAGVAVTPLTGSPGGPTKIRIRGTASLNGPQDPLWVVDGMPLEGNDVPNFNDKDNIDQLQNFSIAGLNPDDIQDITILKDASATAIYGARAANGVIVITTKKGKKGPMKVNFTANTFINERPRFSKLNMMNSSEKVDLELMLAGRQDINNLRSGQGEVMRILNQNNDLDAYRQGGIGAISLASQNGINNLRNTNTNWGNELYRATVNQQYGLSLSGGNDHSDYYFSLGYYDEKGATIGTGFERYNLTFKNNYQLTDRFKAGVAVFGTYSIKENFVTDINANISPSVYSRNANPYLTPYNADGSYNYDKDIDGFDGNYIPFNFLEERANTSYDLKTKSIKAVFDLEYKILEDLKVTSQFGLQLDKSDTEKYLGQETYSTRVLREGTRYRQNGETKYFLPDGGVIENFNNELFQYNWKTQATYNAIFNDKHEVDVMAGMEIRETENTIIKSKGYGYDPNTLQTQQILFPESIGQGDKNKYETYRKTRANDAFASFFATAAYTFDRKYTIFGSVRYDGSNLFGVDPKYKYVPLWAISGSWAVSNEKFMENVEFINNLRLRASYGLQGNIDKTTSPFVIGEYNKSEILPGYSESNIQVTNPPNGTLRWEKTTNTNVGLDLGLFNNRIAFEFDAYNRKSTDLIGLRALPLETGFAFTQMNWAQVTNKGFEVSVTTRNIATPDFSWSTTINLARNKSNVDRIMISENSFLPSREGLPVNSVFVIKTAGLDDQGNILFWKDGNKVSGVEFFKLKDEMEDIMPGYLVGSDLTAEEYRNLYSYAGDADPKFTGGIINNFRYKNFDLNISAAFSIKQTVKRAPSYDISLLDPGHNYSREILDMKTPENPNGSMPNLTPDDNNGNYGATNDMWMLSKYFGGIDAGNAYKNLDIWTKEVSYIRISSIRLGYTFPKEVMSKMRIDNAKITIEGRNLFVFGSDYKGYFDPETYGNIYTQPIQKSVSIGLNISF</sequence>
<keyword evidence="8" id="KW-0732">Signal</keyword>
<dbReference type="NCBIfam" id="TIGR04057">
    <property type="entry name" value="SusC_RagA_signa"/>
    <property type="match status" value="1"/>
</dbReference>
<dbReference type="EMBL" id="WMJX01000003">
    <property type="protein sequence ID" value="MTG97029.1"/>
    <property type="molecule type" value="Genomic_DNA"/>
</dbReference>
<dbReference type="Proteomes" id="UP000438760">
    <property type="component" value="Unassembled WGS sequence"/>
</dbReference>
<accession>A0A6I3LC44</accession>
<keyword evidence="4 7" id="KW-0812">Transmembrane</keyword>
<gene>
    <name evidence="10" type="ORF">GJV76_02580</name>
</gene>
<dbReference type="InterPro" id="IPR023997">
    <property type="entry name" value="TonB-dep_OMP_SusC/RagA_CS"/>
</dbReference>
<dbReference type="SUPFAM" id="SSF56935">
    <property type="entry name" value="Porins"/>
    <property type="match status" value="1"/>
</dbReference>
<evidence type="ECO:0000256" key="1">
    <source>
        <dbReference type="ARBA" id="ARBA00004571"/>
    </source>
</evidence>
<evidence type="ECO:0000256" key="7">
    <source>
        <dbReference type="PROSITE-ProRule" id="PRU01360"/>
    </source>
</evidence>
<dbReference type="PROSITE" id="PS52016">
    <property type="entry name" value="TONB_DEPENDENT_REC_3"/>
    <property type="match status" value="1"/>
</dbReference>
<comment type="caution">
    <text evidence="10">The sequence shown here is derived from an EMBL/GenBank/DDBJ whole genome shotgun (WGS) entry which is preliminary data.</text>
</comment>
<dbReference type="InterPro" id="IPR039426">
    <property type="entry name" value="TonB-dep_rcpt-like"/>
</dbReference>
<dbReference type="InterPro" id="IPR036942">
    <property type="entry name" value="Beta-barrel_TonB_sf"/>
</dbReference>
<keyword evidence="5 7" id="KW-0472">Membrane</keyword>
<comment type="similarity">
    <text evidence="7">Belongs to the TonB-dependent receptor family.</text>
</comment>
<dbReference type="NCBIfam" id="TIGR04056">
    <property type="entry name" value="OMP_RagA_SusC"/>
    <property type="match status" value="1"/>
</dbReference>
<dbReference type="InterPro" id="IPR012910">
    <property type="entry name" value="Plug_dom"/>
</dbReference>
<evidence type="ECO:0000256" key="6">
    <source>
        <dbReference type="ARBA" id="ARBA00023237"/>
    </source>
</evidence>
<evidence type="ECO:0000313" key="11">
    <source>
        <dbReference type="Proteomes" id="UP000438760"/>
    </source>
</evidence>
<dbReference type="Pfam" id="PF07715">
    <property type="entry name" value="Plug"/>
    <property type="match status" value="1"/>
</dbReference>
<evidence type="ECO:0000259" key="9">
    <source>
        <dbReference type="Pfam" id="PF07715"/>
    </source>
</evidence>
<organism evidence="10 11">
    <name type="scientific">Myroides albus</name>
    <dbReference type="NCBI Taxonomy" id="2562892"/>
    <lineage>
        <taxon>Bacteria</taxon>
        <taxon>Pseudomonadati</taxon>
        <taxon>Bacteroidota</taxon>
        <taxon>Flavobacteriia</taxon>
        <taxon>Flavobacteriales</taxon>
        <taxon>Flavobacteriaceae</taxon>
        <taxon>Myroides</taxon>
    </lineage>
</organism>
<evidence type="ECO:0000256" key="5">
    <source>
        <dbReference type="ARBA" id="ARBA00023136"/>
    </source>
</evidence>
<evidence type="ECO:0000256" key="3">
    <source>
        <dbReference type="ARBA" id="ARBA00022452"/>
    </source>
</evidence>
<evidence type="ECO:0000256" key="8">
    <source>
        <dbReference type="SAM" id="SignalP"/>
    </source>
</evidence>
<keyword evidence="6 7" id="KW-0998">Cell outer membrane</keyword>
<dbReference type="InterPro" id="IPR023996">
    <property type="entry name" value="TonB-dep_OMP_SusC/RagA"/>
</dbReference>
<proteinExistence type="inferred from homology"/>
<feature type="chain" id="PRO_5026121467" evidence="8">
    <location>
        <begin position="19"/>
        <end position="1118"/>
    </location>
</feature>
<dbReference type="OrthoDB" id="9768177at2"/>
<dbReference type="GO" id="GO:0009279">
    <property type="term" value="C:cell outer membrane"/>
    <property type="evidence" value="ECO:0007669"/>
    <property type="project" value="UniProtKB-SubCell"/>
</dbReference>
<reference evidence="10 11" key="1">
    <citation type="submission" date="2019-11" db="EMBL/GenBank/DDBJ databases">
        <title>Genome of Strain BIT-d1.</title>
        <authorList>
            <person name="Yang Y."/>
        </authorList>
    </citation>
    <scope>NUCLEOTIDE SEQUENCE [LARGE SCALE GENOMIC DNA]</scope>
    <source>
        <strain evidence="10 11">BIT-d1</strain>
    </source>
</reference>
<evidence type="ECO:0000256" key="4">
    <source>
        <dbReference type="ARBA" id="ARBA00022692"/>
    </source>
</evidence>
<dbReference type="InterPro" id="IPR008969">
    <property type="entry name" value="CarboxyPept-like_regulatory"/>
</dbReference>
<comment type="subcellular location">
    <subcellularLocation>
        <location evidence="1 7">Cell outer membrane</location>
        <topology evidence="1 7">Multi-pass membrane protein</topology>
    </subcellularLocation>
</comment>
<evidence type="ECO:0000256" key="2">
    <source>
        <dbReference type="ARBA" id="ARBA00022448"/>
    </source>
</evidence>
<protein>
    <submittedName>
        <fullName evidence="10">SusC/RagA family TonB-linked outer membrane protein</fullName>
    </submittedName>
</protein>
<dbReference type="AlphaFoldDB" id="A0A6I3LC44"/>
<dbReference type="InterPro" id="IPR037066">
    <property type="entry name" value="Plug_dom_sf"/>
</dbReference>
<keyword evidence="2 7" id="KW-0813">Transport</keyword>
<feature type="domain" description="TonB-dependent receptor plug" evidence="9">
    <location>
        <begin position="129"/>
        <end position="254"/>
    </location>
</feature>
<keyword evidence="11" id="KW-1185">Reference proteome</keyword>
<dbReference type="Pfam" id="PF13715">
    <property type="entry name" value="CarbopepD_reg_2"/>
    <property type="match status" value="1"/>
</dbReference>
<dbReference type="SUPFAM" id="SSF49464">
    <property type="entry name" value="Carboxypeptidase regulatory domain-like"/>
    <property type="match status" value="1"/>
</dbReference>
<feature type="signal peptide" evidence="8">
    <location>
        <begin position="1"/>
        <end position="18"/>
    </location>
</feature>
<dbReference type="Gene3D" id="2.60.40.1120">
    <property type="entry name" value="Carboxypeptidase-like, regulatory domain"/>
    <property type="match status" value="1"/>
</dbReference>
<dbReference type="Gene3D" id="2.40.170.20">
    <property type="entry name" value="TonB-dependent receptor, beta-barrel domain"/>
    <property type="match status" value="1"/>
</dbReference>